<evidence type="ECO:0000313" key="2">
    <source>
        <dbReference type="Proteomes" id="UP001205920"/>
    </source>
</evidence>
<dbReference type="SUPFAM" id="SSF52540">
    <property type="entry name" value="P-loop containing nucleoside triphosphate hydrolases"/>
    <property type="match status" value="1"/>
</dbReference>
<dbReference type="Gene3D" id="3.40.50.300">
    <property type="entry name" value="P-loop containing nucleotide triphosphate hydrolases"/>
    <property type="match status" value="1"/>
</dbReference>
<dbReference type="EMBL" id="JAEUWV010000003">
    <property type="protein sequence ID" value="MCO6394095.1"/>
    <property type="molecule type" value="Genomic_DNA"/>
</dbReference>
<comment type="caution">
    <text evidence="1">The sequence shown here is derived from an EMBL/GenBank/DDBJ whole genome shotgun (WGS) entry which is preliminary data.</text>
</comment>
<sequence>MAYTLLIDGPSGAGKTTLAEQIGAALSVRVVHCDEFYPGWSGLEEGSRIVERDVLSLNEPGYWRWDWERQRRGEWVSLDPEGDLIIEGVGAVTEASIAAARARGCVNTLWVEAAESLRRSRALQRDPGYAPFWDMWAAQEQEHRARRGAVYFDVTIERR</sequence>
<dbReference type="NCBIfam" id="NF005115">
    <property type="entry name" value="PRK06547.1"/>
    <property type="match status" value="1"/>
</dbReference>
<gene>
    <name evidence="1" type="ORF">JMN37_03705</name>
</gene>
<dbReference type="GO" id="GO:0016301">
    <property type="term" value="F:kinase activity"/>
    <property type="evidence" value="ECO:0007669"/>
    <property type="project" value="UniProtKB-KW"/>
</dbReference>
<protein>
    <submittedName>
        <fullName evidence="1">(D)CMP kinase</fullName>
    </submittedName>
</protein>
<keyword evidence="1" id="KW-0418">Kinase</keyword>
<accession>A0AAW5HSX0</accession>
<dbReference type="Proteomes" id="UP001205920">
    <property type="component" value="Unassembled WGS sequence"/>
</dbReference>
<keyword evidence="1" id="KW-0808">Transferase</keyword>
<proteinExistence type="predicted"/>
<keyword evidence="2" id="KW-1185">Reference proteome</keyword>
<dbReference type="AlphaFoldDB" id="A0AAW5HSX0"/>
<dbReference type="RefSeq" id="WP_071573335.1">
    <property type="nucleotide sequence ID" value="NZ_JAEUWV010000003.1"/>
</dbReference>
<name>A0AAW5HSX0_9CORY</name>
<reference evidence="1 2" key="1">
    <citation type="submission" date="2021-01" db="EMBL/GenBank/DDBJ databases">
        <title>Identification and Characterization of Corynebacterium sp.</title>
        <authorList>
            <person name="Luo Q."/>
            <person name="Qu P."/>
            <person name="Chen Q."/>
        </authorList>
    </citation>
    <scope>NUCLEOTIDE SEQUENCE [LARGE SCALE GENOMIC DNA]</scope>
    <source>
        <strain evidence="1 2">MC-18</strain>
    </source>
</reference>
<dbReference type="InterPro" id="IPR027417">
    <property type="entry name" value="P-loop_NTPase"/>
</dbReference>
<evidence type="ECO:0000313" key="1">
    <source>
        <dbReference type="EMBL" id="MCO6394095.1"/>
    </source>
</evidence>
<organism evidence="1 2">
    <name type="scientific">Corynebacterium lipophilum</name>
    <dbReference type="NCBI Taxonomy" id="2804918"/>
    <lineage>
        <taxon>Bacteria</taxon>
        <taxon>Bacillati</taxon>
        <taxon>Actinomycetota</taxon>
        <taxon>Actinomycetes</taxon>
        <taxon>Mycobacteriales</taxon>
        <taxon>Corynebacteriaceae</taxon>
        <taxon>Corynebacterium</taxon>
    </lineage>
</organism>